<feature type="transmembrane region" description="Helical" evidence="1">
    <location>
        <begin position="93"/>
        <end position="110"/>
    </location>
</feature>
<dbReference type="InterPro" id="IPR004345">
    <property type="entry name" value="TB2_DP1_HVA22"/>
</dbReference>
<keyword evidence="2" id="KW-1185">Reference proteome</keyword>
<dbReference type="Pfam" id="PF03134">
    <property type="entry name" value="TB2_DP1_HVA22"/>
    <property type="match status" value="1"/>
</dbReference>
<name>A0A1I7UR73_9PELO</name>
<keyword evidence="1" id="KW-1133">Transmembrane helix</keyword>
<dbReference type="Proteomes" id="UP000095282">
    <property type="component" value="Unplaced"/>
</dbReference>
<dbReference type="WBParaSite" id="Csp11.Scaffold630.g18531.t1">
    <property type="protein sequence ID" value="Csp11.Scaffold630.g18531.t1"/>
    <property type="gene ID" value="Csp11.Scaffold630.g18531"/>
</dbReference>
<dbReference type="AlphaFoldDB" id="A0A1I7UR73"/>
<evidence type="ECO:0000313" key="3">
    <source>
        <dbReference type="WBParaSite" id="Csp11.Scaffold630.g18531.t1"/>
    </source>
</evidence>
<accession>A0A1I7UR73</accession>
<evidence type="ECO:0000313" key="2">
    <source>
        <dbReference type="Proteomes" id="UP000095282"/>
    </source>
</evidence>
<feature type="transmembrane region" description="Helical" evidence="1">
    <location>
        <begin position="45"/>
        <end position="73"/>
    </location>
</feature>
<evidence type="ECO:0000256" key="1">
    <source>
        <dbReference type="SAM" id="Phobius"/>
    </source>
</evidence>
<sequence length="164" mass="19102">MAAILASIEAKINESLRPKPRQEETSTEKTIQYVENFTGFPRERIVSVTILMVATYVVLGNYLPFLSHLFCLFWPVKESFKVLRLQQRPSDNLLLYWIVYSLVSIFDFSSLPGIPIYYFAKIALFVSFTSNGMEKLREWSEPALRFTESWVFVVPPTHNEEDQH</sequence>
<reference evidence="3" key="1">
    <citation type="submission" date="2016-11" db="UniProtKB">
        <authorList>
            <consortium name="WormBaseParasite"/>
        </authorList>
    </citation>
    <scope>IDENTIFICATION</scope>
</reference>
<proteinExistence type="predicted"/>
<dbReference type="eggNOG" id="KOG1725">
    <property type="taxonomic scope" value="Eukaryota"/>
</dbReference>
<organism evidence="2 3">
    <name type="scientific">Caenorhabditis tropicalis</name>
    <dbReference type="NCBI Taxonomy" id="1561998"/>
    <lineage>
        <taxon>Eukaryota</taxon>
        <taxon>Metazoa</taxon>
        <taxon>Ecdysozoa</taxon>
        <taxon>Nematoda</taxon>
        <taxon>Chromadorea</taxon>
        <taxon>Rhabditida</taxon>
        <taxon>Rhabditina</taxon>
        <taxon>Rhabditomorpha</taxon>
        <taxon>Rhabditoidea</taxon>
        <taxon>Rhabditidae</taxon>
        <taxon>Peloderinae</taxon>
        <taxon>Caenorhabditis</taxon>
    </lineage>
</organism>
<keyword evidence="1" id="KW-0472">Membrane</keyword>
<protein>
    <submittedName>
        <fullName evidence="3">Receptor expression-enhancing protein</fullName>
    </submittedName>
</protein>
<dbReference type="STRING" id="1561998.A0A1I7UR73"/>
<keyword evidence="1" id="KW-0812">Transmembrane</keyword>